<dbReference type="GO" id="GO:0000455">
    <property type="term" value="P:enzyme-directed rRNA pseudouridine synthesis"/>
    <property type="evidence" value="ECO:0007669"/>
    <property type="project" value="TreeGrafter"/>
</dbReference>
<dbReference type="Proteomes" id="UP001230188">
    <property type="component" value="Unassembled WGS sequence"/>
</dbReference>
<proteinExistence type="inferred from homology"/>
<dbReference type="PANTHER" id="PTHR21600:SF44">
    <property type="entry name" value="RIBOSOMAL LARGE SUBUNIT PSEUDOURIDINE SYNTHASE D"/>
    <property type="match status" value="1"/>
</dbReference>
<reference evidence="3" key="1">
    <citation type="submission" date="2023-01" db="EMBL/GenBank/DDBJ databases">
        <title>Metagenome sequencing of chrysophaentin producing Chrysophaeum taylorii.</title>
        <authorList>
            <person name="Davison J."/>
            <person name="Bewley C."/>
        </authorList>
    </citation>
    <scope>NUCLEOTIDE SEQUENCE</scope>
    <source>
        <strain evidence="3">NIES-1699</strain>
    </source>
</reference>
<gene>
    <name evidence="3" type="ORF">CTAYLR_001789</name>
</gene>
<dbReference type="Gene3D" id="3.30.2350.10">
    <property type="entry name" value="Pseudouridine synthase"/>
    <property type="match status" value="1"/>
</dbReference>
<dbReference type="InterPro" id="IPR006145">
    <property type="entry name" value="PsdUridine_synth_RsuA/RluA"/>
</dbReference>
<dbReference type="CDD" id="cd02869">
    <property type="entry name" value="PseudoU_synth_RluA_like"/>
    <property type="match status" value="1"/>
</dbReference>
<dbReference type="AlphaFoldDB" id="A0AAD7UFG9"/>
<organism evidence="3 4">
    <name type="scientific">Chrysophaeum taylorii</name>
    <dbReference type="NCBI Taxonomy" id="2483200"/>
    <lineage>
        <taxon>Eukaryota</taxon>
        <taxon>Sar</taxon>
        <taxon>Stramenopiles</taxon>
        <taxon>Ochrophyta</taxon>
        <taxon>Pelagophyceae</taxon>
        <taxon>Pelagomonadales</taxon>
        <taxon>Pelagomonadaceae</taxon>
        <taxon>Chrysophaeum</taxon>
    </lineage>
</organism>
<dbReference type="InterPro" id="IPR050188">
    <property type="entry name" value="RluA_PseudoU_synthase"/>
</dbReference>
<evidence type="ECO:0000313" key="4">
    <source>
        <dbReference type="Proteomes" id="UP001230188"/>
    </source>
</evidence>
<dbReference type="SUPFAM" id="SSF55120">
    <property type="entry name" value="Pseudouridine synthase"/>
    <property type="match status" value="1"/>
</dbReference>
<dbReference type="GO" id="GO:0003723">
    <property type="term" value="F:RNA binding"/>
    <property type="evidence" value="ECO:0007669"/>
    <property type="project" value="InterPro"/>
</dbReference>
<sequence length="622" mass="68804">MLLSLHKPRRPKVVVGAAPRLLLLQGSDETEPQVLDETDPEVSHPAAAPETLLDDVACNDAWRRNAAAANLARVRAQSLHAELEIALDSKCGSPPLPCDALDVTWLDYCDRHAANGQIWALAEVCRRSRRGDREIMVSWVGRSAEVHLERTTTTTTTREHPLLKSALLEKANKSATKTRRRVMIADVRPLMLKNPGVAVVGSSDTIAAALNDAICGLRTGSLALDAAHQMARDVFVAGGNGVHDESPELTAAKQLFADELRIATLDSWNDGVGPRSTPPPPQSPRLVLHAVHALTIAEILDSELLASASAFMSRWARPLDDACKDPSFKCESEIADSQGETRDDEPHVLCGTRHWKVVFKPAIYGIAHRLDAQTSGPLLVANTYWGWAWLQLQFRSQRVQKRYVCLCYGRMTKSPGSLISRPIAREYVRGRIGKRGVVRKWGARAVTEIVAVAHLRGPKYFRRRRSERGAVTYYSDQRDAGPQHLECDDIYSLVEVRLWTGRLHQIRVHMSSEGFALVADFTYGGARARWCPRIFLHCMCLGFVGDQDSDYVTITCQLPNDLRRGLRSVFSMPFGAEDVLAGADLGTIVEFRPVILTLENGETTAYAADLRSLSAEYPLTKI</sequence>
<protein>
    <recommendedName>
        <fullName evidence="2">Pseudouridine synthase RsuA/RluA-like domain-containing protein</fullName>
    </recommendedName>
</protein>
<dbReference type="GO" id="GO:0009982">
    <property type="term" value="F:pseudouridine synthase activity"/>
    <property type="evidence" value="ECO:0007669"/>
    <property type="project" value="InterPro"/>
</dbReference>
<dbReference type="PANTHER" id="PTHR21600">
    <property type="entry name" value="MITOCHONDRIAL RNA PSEUDOURIDINE SYNTHASE"/>
    <property type="match status" value="1"/>
</dbReference>
<evidence type="ECO:0000313" key="3">
    <source>
        <dbReference type="EMBL" id="KAJ8604080.1"/>
    </source>
</evidence>
<accession>A0AAD7UFG9</accession>
<comment type="similarity">
    <text evidence="1">Belongs to the pseudouridine synthase RluA family.</text>
</comment>
<dbReference type="Pfam" id="PF00849">
    <property type="entry name" value="PseudoU_synth_2"/>
    <property type="match status" value="1"/>
</dbReference>
<evidence type="ECO:0000256" key="1">
    <source>
        <dbReference type="ARBA" id="ARBA00010876"/>
    </source>
</evidence>
<feature type="domain" description="Pseudouridine synthase RsuA/RluA-like" evidence="2">
    <location>
        <begin position="364"/>
        <end position="512"/>
    </location>
</feature>
<keyword evidence="4" id="KW-1185">Reference proteome</keyword>
<name>A0AAD7UFG9_9STRA</name>
<dbReference type="EMBL" id="JAQMWT010000340">
    <property type="protein sequence ID" value="KAJ8604080.1"/>
    <property type="molecule type" value="Genomic_DNA"/>
</dbReference>
<comment type="caution">
    <text evidence="3">The sequence shown here is derived from an EMBL/GenBank/DDBJ whole genome shotgun (WGS) entry which is preliminary data.</text>
</comment>
<evidence type="ECO:0000259" key="2">
    <source>
        <dbReference type="Pfam" id="PF00849"/>
    </source>
</evidence>
<dbReference type="InterPro" id="IPR020103">
    <property type="entry name" value="PsdUridine_synth_cat_dom_sf"/>
</dbReference>